<organism evidence="2">
    <name type="scientific">uncultured Nocardioidaceae bacterium</name>
    <dbReference type="NCBI Taxonomy" id="253824"/>
    <lineage>
        <taxon>Bacteria</taxon>
        <taxon>Bacillati</taxon>
        <taxon>Actinomycetota</taxon>
        <taxon>Actinomycetes</taxon>
        <taxon>Propionibacteriales</taxon>
        <taxon>Nocardioidaceae</taxon>
        <taxon>environmental samples</taxon>
    </lineage>
</organism>
<protein>
    <submittedName>
        <fullName evidence="2">Uncharacterized protein</fullName>
    </submittedName>
</protein>
<evidence type="ECO:0000256" key="1">
    <source>
        <dbReference type="SAM" id="MobiDB-lite"/>
    </source>
</evidence>
<reference evidence="2" key="1">
    <citation type="submission" date="2020-02" db="EMBL/GenBank/DDBJ databases">
        <authorList>
            <person name="Meier V. D."/>
        </authorList>
    </citation>
    <scope>NUCLEOTIDE SEQUENCE</scope>
    <source>
        <strain evidence="2">AVDCRST_MAG46</strain>
    </source>
</reference>
<feature type="region of interest" description="Disordered" evidence="1">
    <location>
        <begin position="1"/>
        <end position="64"/>
    </location>
</feature>
<proteinExistence type="predicted"/>
<sequence length="165" mass="17895">MNSWKHSMLRMPSSSTTRGPQAGQRCSWARSGLDTVSSSQMASRQGPSFSSYCRASPRRTPSDVAAGVSIRRFACTRETPASSQPSISSTASATAFSNVCSTSSSDRSDRAMAESWLTKCSVSTSSACHLLRRRPFHVQYAQGWFGDEAGDLPRDVRISSTRAQN</sequence>
<name>A0A6J4MAN6_9ACTN</name>
<feature type="compositionally biased region" description="Polar residues" evidence="1">
    <location>
        <begin position="34"/>
        <end position="53"/>
    </location>
</feature>
<dbReference type="AlphaFoldDB" id="A0A6J4MAN6"/>
<gene>
    <name evidence="2" type="ORF">AVDCRST_MAG46-2784</name>
</gene>
<accession>A0A6J4MAN6</accession>
<dbReference type="EMBL" id="CADCUD010000187">
    <property type="protein sequence ID" value="CAA9353692.1"/>
    <property type="molecule type" value="Genomic_DNA"/>
</dbReference>
<evidence type="ECO:0000313" key="2">
    <source>
        <dbReference type="EMBL" id="CAA9353692.1"/>
    </source>
</evidence>